<proteinExistence type="predicted"/>
<protein>
    <submittedName>
        <fullName evidence="1">Uncharacterized protein</fullName>
    </submittedName>
</protein>
<organism evidence="1">
    <name type="scientific">marine sediment metagenome</name>
    <dbReference type="NCBI Taxonomy" id="412755"/>
    <lineage>
        <taxon>unclassified sequences</taxon>
        <taxon>metagenomes</taxon>
        <taxon>ecological metagenomes</taxon>
    </lineage>
</organism>
<gene>
    <name evidence="1" type="ORF">S03H2_52368</name>
</gene>
<dbReference type="AlphaFoldDB" id="X1H5E0"/>
<evidence type="ECO:0000313" key="1">
    <source>
        <dbReference type="EMBL" id="GAH65401.1"/>
    </source>
</evidence>
<reference evidence="1" key="1">
    <citation type="journal article" date="2014" name="Front. Microbiol.">
        <title>High frequency of phylogenetically diverse reductive dehalogenase-homologous genes in deep subseafloor sedimentary metagenomes.</title>
        <authorList>
            <person name="Kawai M."/>
            <person name="Futagami T."/>
            <person name="Toyoda A."/>
            <person name="Takaki Y."/>
            <person name="Nishi S."/>
            <person name="Hori S."/>
            <person name="Arai W."/>
            <person name="Tsubouchi T."/>
            <person name="Morono Y."/>
            <person name="Uchiyama I."/>
            <person name="Ito T."/>
            <person name="Fujiyama A."/>
            <person name="Inagaki F."/>
            <person name="Takami H."/>
        </authorList>
    </citation>
    <scope>NUCLEOTIDE SEQUENCE</scope>
    <source>
        <strain evidence="1">Expedition CK06-06</strain>
    </source>
</reference>
<dbReference type="EMBL" id="BARU01033263">
    <property type="protein sequence ID" value="GAH65401.1"/>
    <property type="molecule type" value="Genomic_DNA"/>
</dbReference>
<comment type="caution">
    <text evidence="1">The sequence shown here is derived from an EMBL/GenBank/DDBJ whole genome shotgun (WGS) entry which is preliminary data.</text>
</comment>
<sequence>MVEIRFKPADVGTVADGAITNVKVNAAAAIDMSKLSLAITDAEVDAGAAIAKDKLAALEIENADVKADAAISKSKLGALA</sequence>
<accession>X1H5E0</accession>
<feature type="non-terminal residue" evidence="1">
    <location>
        <position position="80"/>
    </location>
</feature>
<name>X1H5E0_9ZZZZ</name>